<dbReference type="Pfam" id="PF13365">
    <property type="entry name" value="Trypsin_2"/>
    <property type="match status" value="1"/>
</dbReference>
<dbReference type="Pfam" id="PF13180">
    <property type="entry name" value="PDZ_2"/>
    <property type="match status" value="1"/>
</dbReference>
<evidence type="ECO:0000256" key="6">
    <source>
        <dbReference type="ARBA" id="ARBA00022670"/>
    </source>
</evidence>
<evidence type="ECO:0000313" key="17">
    <source>
        <dbReference type="Proteomes" id="UP000756860"/>
    </source>
</evidence>
<dbReference type="PANTHER" id="PTHR22939">
    <property type="entry name" value="SERINE PROTEASE FAMILY S1C HTRA-RELATED"/>
    <property type="match status" value="1"/>
</dbReference>
<proteinExistence type="inferred from homology"/>
<dbReference type="InterPro" id="IPR041489">
    <property type="entry name" value="PDZ_6"/>
</dbReference>
<accession>A0ABS5SDY0</accession>
<evidence type="ECO:0000256" key="4">
    <source>
        <dbReference type="ARBA" id="ARBA00013035"/>
    </source>
</evidence>
<keyword evidence="8" id="KW-0677">Repeat</keyword>
<dbReference type="PANTHER" id="PTHR22939:SF130">
    <property type="entry name" value="PERIPLASMIC SERINE ENDOPROTEASE DEGP-LIKE-RELATED"/>
    <property type="match status" value="1"/>
</dbReference>
<dbReference type="InterPro" id="IPR011782">
    <property type="entry name" value="Pept_S1C_Do"/>
</dbReference>
<dbReference type="EMBL" id="JAHCVK010000003">
    <property type="protein sequence ID" value="MBT0653375.1"/>
    <property type="molecule type" value="Genomic_DNA"/>
</dbReference>
<evidence type="ECO:0000256" key="3">
    <source>
        <dbReference type="ARBA" id="ARBA00010541"/>
    </source>
</evidence>
<dbReference type="SMART" id="SM00228">
    <property type="entry name" value="PDZ"/>
    <property type="match status" value="2"/>
</dbReference>
<feature type="domain" description="PDZ" evidence="15">
    <location>
        <begin position="263"/>
        <end position="359"/>
    </location>
</feature>
<evidence type="ECO:0000256" key="13">
    <source>
        <dbReference type="ARBA" id="ARBA00032850"/>
    </source>
</evidence>
<reference evidence="16 17" key="1">
    <citation type="submission" date="2021-05" db="EMBL/GenBank/DDBJ databases">
        <title>The draft genome of Geobacter luticola JCM 17780.</title>
        <authorList>
            <person name="Xu Z."/>
            <person name="Masuda Y."/>
            <person name="Itoh H."/>
            <person name="Senoo K."/>
        </authorList>
    </citation>
    <scope>NUCLEOTIDE SEQUENCE [LARGE SCALE GENOMIC DNA]</scope>
    <source>
        <strain evidence="16 17">JCM 17780</strain>
    </source>
</reference>
<organism evidence="16 17">
    <name type="scientific">Geomobilimonas luticola</name>
    <dbReference type="NCBI Taxonomy" id="1114878"/>
    <lineage>
        <taxon>Bacteria</taxon>
        <taxon>Pseudomonadati</taxon>
        <taxon>Thermodesulfobacteriota</taxon>
        <taxon>Desulfuromonadia</taxon>
        <taxon>Geobacterales</taxon>
        <taxon>Geobacteraceae</taxon>
        <taxon>Geomobilimonas</taxon>
    </lineage>
</organism>
<dbReference type="InterPro" id="IPR009003">
    <property type="entry name" value="Peptidase_S1_PA"/>
</dbReference>
<feature type="signal peptide" evidence="14">
    <location>
        <begin position="1"/>
        <end position="21"/>
    </location>
</feature>
<evidence type="ECO:0000313" key="16">
    <source>
        <dbReference type="EMBL" id="MBT0653375.1"/>
    </source>
</evidence>
<dbReference type="SUPFAM" id="SSF50156">
    <property type="entry name" value="PDZ domain-like"/>
    <property type="match status" value="2"/>
</dbReference>
<keyword evidence="9" id="KW-0574">Periplasm</keyword>
<keyword evidence="17" id="KW-1185">Reference proteome</keyword>
<dbReference type="Proteomes" id="UP000756860">
    <property type="component" value="Unassembled WGS sequence"/>
</dbReference>
<comment type="similarity">
    <text evidence="3">Belongs to the peptidase S1C family.</text>
</comment>
<evidence type="ECO:0000256" key="11">
    <source>
        <dbReference type="ARBA" id="ARBA00022825"/>
    </source>
</evidence>
<dbReference type="InterPro" id="IPR001940">
    <property type="entry name" value="Peptidase_S1C"/>
</dbReference>
<feature type="domain" description="PDZ" evidence="15">
    <location>
        <begin position="375"/>
        <end position="441"/>
    </location>
</feature>
<evidence type="ECO:0000256" key="1">
    <source>
        <dbReference type="ARBA" id="ARBA00001772"/>
    </source>
</evidence>
<keyword evidence="10" id="KW-0378">Hydrolase</keyword>
<dbReference type="PROSITE" id="PS50106">
    <property type="entry name" value="PDZ"/>
    <property type="match status" value="2"/>
</dbReference>
<dbReference type="NCBIfam" id="TIGR02037">
    <property type="entry name" value="degP_htrA_DO"/>
    <property type="match status" value="1"/>
</dbReference>
<feature type="chain" id="PRO_5045246193" description="Probable periplasmic serine endoprotease DegP-like" evidence="14">
    <location>
        <begin position="22"/>
        <end position="475"/>
    </location>
</feature>
<comment type="catalytic activity">
    <reaction evidence="1">
        <text>Acts on substrates that are at least partially unfolded. The cleavage site P1 residue is normally between a pair of hydrophobic residues, such as Val-|-Val.</text>
        <dbReference type="EC" id="3.4.21.107"/>
    </reaction>
</comment>
<evidence type="ECO:0000256" key="2">
    <source>
        <dbReference type="ARBA" id="ARBA00004418"/>
    </source>
</evidence>
<evidence type="ECO:0000256" key="7">
    <source>
        <dbReference type="ARBA" id="ARBA00022729"/>
    </source>
</evidence>
<gene>
    <name evidence="16" type="ORF">KI810_09940</name>
</gene>
<dbReference type="SUPFAM" id="SSF50494">
    <property type="entry name" value="Trypsin-like serine proteases"/>
    <property type="match status" value="1"/>
</dbReference>
<dbReference type="InterPro" id="IPR001478">
    <property type="entry name" value="PDZ"/>
</dbReference>
<sequence length="475" mass="50661">MNWSRMSICLLLIVLPLAACKKKEAPLFSESSRQAEAPVKEVPKDILATQQAFSNVVKAVNPAVVNISTVSKKKLVQPFFEFSPFFDDFFDGRQPKPQYRRENSLGSGFIINKEGYIITNDHVVRDAESIQVKLSNEEEYSGKVVGSDPKTDIAVIKINAKDPLPAAVLGDSSKLQVGQWAIAIGNPFGLDRTVTVGVVSATGRSNMGIETYEDFIQTDASINPGNSGGPLLNIYGEVIGINTAIVAAGQGIGFAIPVNMAKQVVAQLIKKGSVTRGWLGVAIQPVTQEIARSFNLDKPRGALISDIMAGSPAEKAGLRRGDIILSFAGKEIKDSRQLQLVVAETPVGQQVAVEIFRDGKTVKLSLATGNADSAAASKPRSTEAQASAFGLTVDELPRNRRAGGLSGVIVSGVEEDGTAAEAGIRPGDIVTSVNQKKVGNLADYSRAMKEAEQRGSAILLVRRGDASIFFALRIR</sequence>
<evidence type="ECO:0000256" key="8">
    <source>
        <dbReference type="ARBA" id="ARBA00022737"/>
    </source>
</evidence>
<comment type="caution">
    <text evidence="16">The sequence shown here is derived from an EMBL/GenBank/DDBJ whole genome shotgun (WGS) entry which is preliminary data.</text>
</comment>
<keyword evidence="6" id="KW-0645">Protease</keyword>
<dbReference type="EC" id="3.4.21.107" evidence="4"/>
<evidence type="ECO:0000256" key="10">
    <source>
        <dbReference type="ARBA" id="ARBA00022801"/>
    </source>
</evidence>
<evidence type="ECO:0000256" key="12">
    <source>
        <dbReference type="ARBA" id="ARBA00023016"/>
    </source>
</evidence>
<evidence type="ECO:0000256" key="9">
    <source>
        <dbReference type="ARBA" id="ARBA00022764"/>
    </source>
</evidence>
<keyword evidence="11" id="KW-0720">Serine protease</keyword>
<dbReference type="Pfam" id="PF17820">
    <property type="entry name" value="PDZ_6"/>
    <property type="match status" value="1"/>
</dbReference>
<dbReference type="RefSeq" id="WP_214175375.1">
    <property type="nucleotide sequence ID" value="NZ_JAHCVK010000003.1"/>
</dbReference>
<comment type="subcellular location">
    <subcellularLocation>
        <location evidence="2">Periplasm</location>
    </subcellularLocation>
</comment>
<keyword evidence="7 14" id="KW-0732">Signal</keyword>
<evidence type="ECO:0000259" key="15">
    <source>
        <dbReference type="PROSITE" id="PS50106"/>
    </source>
</evidence>
<dbReference type="Gene3D" id="2.30.42.10">
    <property type="match status" value="2"/>
</dbReference>
<evidence type="ECO:0000256" key="5">
    <source>
        <dbReference type="ARBA" id="ARBA00013958"/>
    </source>
</evidence>
<evidence type="ECO:0000256" key="14">
    <source>
        <dbReference type="SAM" id="SignalP"/>
    </source>
</evidence>
<dbReference type="Gene3D" id="2.40.10.120">
    <property type="match status" value="1"/>
</dbReference>
<protein>
    <recommendedName>
        <fullName evidence="5">Probable periplasmic serine endoprotease DegP-like</fullName>
        <ecNumber evidence="4">3.4.21.107</ecNumber>
    </recommendedName>
    <alternativeName>
        <fullName evidence="13">Protease Do</fullName>
    </alternativeName>
</protein>
<dbReference type="InterPro" id="IPR036034">
    <property type="entry name" value="PDZ_sf"/>
</dbReference>
<dbReference type="PRINTS" id="PR00834">
    <property type="entry name" value="PROTEASES2C"/>
</dbReference>
<keyword evidence="12" id="KW-0346">Stress response</keyword>
<dbReference type="CDD" id="cd10839">
    <property type="entry name" value="cpPDZ1_DegP-like"/>
    <property type="match status" value="1"/>
</dbReference>
<name>A0ABS5SDY0_9BACT</name>